<reference evidence="1 2" key="1">
    <citation type="submission" date="2019-07" db="EMBL/GenBank/DDBJ databases">
        <title>Novel species of Flavobacterium.</title>
        <authorList>
            <person name="Liu Q."/>
            <person name="Xin Y.-H."/>
        </authorList>
    </citation>
    <scope>NUCLEOTIDE SEQUENCE [LARGE SCALE GENOMIC DNA]</scope>
    <source>
        <strain evidence="1 2">LB1R34</strain>
    </source>
</reference>
<dbReference type="OrthoDB" id="5735516at2"/>
<gene>
    <name evidence="1" type="ORF">FNW21_08085</name>
</gene>
<dbReference type="RefSeq" id="WP_144256234.1">
    <property type="nucleotide sequence ID" value="NZ_VJZT01000007.1"/>
</dbReference>
<evidence type="ECO:0000313" key="1">
    <source>
        <dbReference type="EMBL" id="TRX39658.1"/>
    </source>
</evidence>
<dbReference type="InterPro" id="IPR046525">
    <property type="entry name" value="DUF6702"/>
</dbReference>
<dbReference type="AlphaFoldDB" id="A0A553E3P7"/>
<sequence length="167" mass="19155">MKKIIQFAFLGALFILISGFAIHKFYAAIYQVNFVPEKKMIQITARLFSDDVDKALEKKYHVKTTLTSDKPTTTDMALLKKYSNENFVIKVNGQTKPMNLLSSELEGDVIICYFSIKEISKINTLAIQNSILVEWNAEQQNIMHFTINGIKKSLLFSDSNRSEMLKY</sequence>
<evidence type="ECO:0000313" key="2">
    <source>
        <dbReference type="Proteomes" id="UP000316371"/>
    </source>
</evidence>
<organism evidence="1 2">
    <name type="scientific">Flavobacterium restrictum</name>
    <dbReference type="NCBI Taxonomy" id="2594428"/>
    <lineage>
        <taxon>Bacteria</taxon>
        <taxon>Pseudomonadati</taxon>
        <taxon>Bacteroidota</taxon>
        <taxon>Flavobacteriia</taxon>
        <taxon>Flavobacteriales</taxon>
        <taxon>Flavobacteriaceae</taxon>
        <taxon>Flavobacterium</taxon>
    </lineage>
</organism>
<evidence type="ECO:0008006" key="3">
    <source>
        <dbReference type="Google" id="ProtNLM"/>
    </source>
</evidence>
<name>A0A553E3P7_9FLAO</name>
<comment type="caution">
    <text evidence="1">The sequence shown here is derived from an EMBL/GenBank/DDBJ whole genome shotgun (WGS) entry which is preliminary data.</text>
</comment>
<keyword evidence="2" id="KW-1185">Reference proteome</keyword>
<protein>
    <recommendedName>
        <fullName evidence="3">Peptidase E</fullName>
    </recommendedName>
</protein>
<dbReference type="Pfam" id="PF20420">
    <property type="entry name" value="DUF6702"/>
    <property type="match status" value="1"/>
</dbReference>
<proteinExistence type="predicted"/>
<dbReference type="Proteomes" id="UP000316371">
    <property type="component" value="Unassembled WGS sequence"/>
</dbReference>
<dbReference type="EMBL" id="VJZT01000007">
    <property type="protein sequence ID" value="TRX39658.1"/>
    <property type="molecule type" value="Genomic_DNA"/>
</dbReference>
<accession>A0A553E3P7</accession>